<sequence>MNTNKQMVPELRFKGFTDAWEERKLKELGDIQTGNTPPTSNLDNYSTDGVLWVTPTDIKTLVISDTAKKLSEVGVTKARIAKAGSILVTSIASIGKNTLVTMDAGFNQQINSLTPTPKNDSYFLLTQSEKWSEKMKKTAASATMQIVNKTDFSNISTFVPVHKEEQQKIGSFFRQLDETIALHQRKLYLLKEQKKGYLQKLFPKNGSKFPQLRFAGFTDAWEKRPIKKIASVNGGKDYKHLNKGDIPVYGTGGYMLSVDQALSQEDGIGIGRKGTINSPYILRAPYWTVDTLFYVIPKGTQDINFLYAIFQRVNWKKYDESTGVPSLSKQTINAVEVTTPTQAEQELIGTMFKQLDNLIAVNQRKVELLKKLKQAYLQKMFV</sequence>
<evidence type="ECO:0000313" key="6">
    <source>
        <dbReference type="Proteomes" id="UP001597252"/>
    </source>
</evidence>
<keyword evidence="2" id="KW-0680">Restriction system</keyword>
<comment type="caution">
    <text evidence="5">The sequence shown here is derived from an EMBL/GenBank/DDBJ whole genome shotgun (WGS) entry which is preliminary data.</text>
</comment>
<feature type="domain" description="Type I restriction modification DNA specificity" evidence="4">
    <location>
        <begin position="220"/>
        <end position="369"/>
    </location>
</feature>
<dbReference type="Gene3D" id="1.10.287.1120">
    <property type="entry name" value="Bipartite methylase S protein"/>
    <property type="match status" value="2"/>
</dbReference>
<comment type="similarity">
    <text evidence="1">Belongs to the type-I restriction system S methylase family.</text>
</comment>
<keyword evidence="5" id="KW-0255">Endonuclease</keyword>
<gene>
    <name evidence="5" type="ORF">ACFQ5J_05325</name>
</gene>
<dbReference type="EMBL" id="JBHTON010000014">
    <property type="protein sequence ID" value="MFD1484645.1"/>
    <property type="molecule type" value="Genomic_DNA"/>
</dbReference>
<protein>
    <submittedName>
        <fullName evidence="5">Restriction endonuclease subunit S</fullName>
        <ecNumber evidence="5">3.1.21.-</ecNumber>
    </submittedName>
</protein>
<evidence type="ECO:0000259" key="4">
    <source>
        <dbReference type="Pfam" id="PF01420"/>
    </source>
</evidence>
<dbReference type="InterPro" id="IPR044946">
    <property type="entry name" value="Restrct_endonuc_typeI_TRD_sf"/>
</dbReference>
<dbReference type="InterPro" id="IPR052021">
    <property type="entry name" value="Type-I_RS_S_subunit"/>
</dbReference>
<dbReference type="PANTHER" id="PTHR30408:SF12">
    <property type="entry name" value="TYPE I RESTRICTION ENZYME MJAVIII SPECIFICITY SUBUNIT"/>
    <property type="match status" value="1"/>
</dbReference>
<proteinExistence type="inferred from homology"/>
<keyword evidence="5" id="KW-0378">Hydrolase</keyword>
<evidence type="ECO:0000256" key="1">
    <source>
        <dbReference type="ARBA" id="ARBA00010923"/>
    </source>
</evidence>
<feature type="domain" description="Type I restriction modification DNA specificity" evidence="4">
    <location>
        <begin position="19"/>
        <end position="188"/>
    </location>
</feature>
<dbReference type="Proteomes" id="UP001597252">
    <property type="component" value="Unassembled WGS sequence"/>
</dbReference>
<dbReference type="SUPFAM" id="SSF116734">
    <property type="entry name" value="DNA methylase specificity domain"/>
    <property type="match status" value="2"/>
</dbReference>
<dbReference type="RefSeq" id="WP_225419497.1">
    <property type="nucleotide sequence ID" value="NZ_JBHTON010000014.1"/>
</dbReference>
<evidence type="ECO:0000313" key="5">
    <source>
        <dbReference type="EMBL" id="MFD1484645.1"/>
    </source>
</evidence>
<organism evidence="5 6">
    <name type="scientific">Lacticaseibacillus baoqingensis</name>
    <dbReference type="NCBI Taxonomy" id="2486013"/>
    <lineage>
        <taxon>Bacteria</taxon>
        <taxon>Bacillati</taxon>
        <taxon>Bacillota</taxon>
        <taxon>Bacilli</taxon>
        <taxon>Lactobacillales</taxon>
        <taxon>Lactobacillaceae</taxon>
        <taxon>Lacticaseibacillus</taxon>
    </lineage>
</organism>
<reference evidence="6" key="1">
    <citation type="journal article" date="2019" name="Int. J. Syst. Evol. Microbiol.">
        <title>The Global Catalogue of Microorganisms (GCM) 10K type strain sequencing project: providing services to taxonomists for standard genome sequencing and annotation.</title>
        <authorList>
            <consortium name="The Broad Institute Genomics Platform"/>
            <consortium name="The Broad Institute Genome Sequencing Center for Infectious Disease"/>
            <person name="Wu L."/>
            <person name="Ma J."/>
        </authorList>
    </citation>
    <scope>NUCLEOTIDE SEQUENCE [LARGE SCALE GENOMIC DNA]</scope>
    <source>
        <strain evidence="6">CCM 8903</strain>
    </source>
</reference>
<name>A0ABW4E7V5_9LACO</name>
<dbReference type="GO" id="GO:0016787">
    <property type="term" value="F:hydrolase activity"/>
    <property type="evidence" value="ECO:0007669"/>
    <property type="project" value="UniProtKB-KW"/>
</dbReference>
<accession>A0ABW4E7V5</accession>
<keyword evidence="6" id="KW-1185">Reference proteome</keyword>
<dbReference type="CDD" id="cd17286">
    <property type="entry name" value="RMtype1_S_Lla161ORF747P_TRD1-CR1_like"/>
    <property type="match status" value="1"/>
</dbReference>
<dbReference type="PANTHER" id="PTHR30408">
    <property type="entry name" value="TYPE-1 RESTRICTION ENZYME ECOKI SPECIFICITY PROTEIN"/>
    <property type="match status" value="1"/>
</dbReference>
<dbReference type="EC" id="3.1.21.-" evidence="5"/>
<dbReference type="Gene3D" id="3.90.220.20">
    <property type="entry name" value="DNA methylase specificity domains"/>
    <property type="match status" value="3"/>
</dbReference>
<dbReference type="GO" id="GO:0004519">
    <property type="term" value="F:endonuclease activity"/>
    <property type="evidence" value="ECO:0007669"/>
    <property type="project" value="UniProtKB-KW"/>
</dbReference>
<evidence type="ECO:0000256" key="3">
    <source>
        <dbReference type="ARBA" id="ARBA00023125"/>
    </source>
</evidence>
<dbReference type="CDD" id="cd17288">
    <property type="entry name" value="RMtype1_S_LlaAI06ORF1089P_TRD1-CR1_like"/>
    <property type="match status" value="1"/>
</dbReference>
<keyword evidence="5" id="KW-0540">Nuclease</keyword>
<evidence type="ECO:0000256" key="2">
    <source>
        <dbReference type="ARBA" id="ARBA00022747"/>
    </source>
</evidence>
<keyword evidence="3" id="KW-0238">DNA-binding</keyword>
<dbReference type="Pfam" id="PF01420">
    <property type="entry name" value="Methylase_S"/>
    <property type="match status" value="2"/>
</dbReference>
<dbReference type="InterPro" id="IPR000055">
    <property type="entry name" value="Restrct_endonuc_typeI_TRD"/>
</dbReference>